<evidence type="ECO:0000313" key="2">
    <source>
        <dbReference type="Proteomes" id="UP000827092"/>
    </source>
</evidence>
<reference evidence="1 2" key="1">
    <citation type="journal article" date="2022" name="Nat. Ecol. Evol.">
        <title>A masculinizing supergene underlies an exaggerated male reproductive morph in a spider.</title>
        <authorList>
            <person name="Hendrickx F."/>
            <person name="De Corte Z."/>
            <person name="Sonet G."/>
            <person name="Van Belleghem S.M."/>
            <person name="Kostlbacher S."/>
            <person name="Vangestel C."/>
        </authorList>
    </citation>
    <scope>NUCLEOTIDE SEQUENCE [LARGE SCALE GENOMIC DNA]</scope>
    <source>
        <strain evidence="1">W744_W776</strain>
    </source>
</reference>
<dbReference type="Proteomes" id="UP000827092">
    <property type="component" value="Unassembled WGS sequence"/>
</dbReference>
<proteinExistence type="predicted"/>
<gene>
    <name evidence="1" type="ORF">JTE90_022015</name>
</gene>
<evidence type="ECO:0000313" key="1">
    <source>
        <dbReference type="EMBL" id="KAG8190371.1"/>
    </source>
</evidence>
<comment type="caution">
    <text evidence="1">The sequence shown here is derived from an EMBL/GenBank/DDBJ whole genome shotgun (WGS) entry which is preliminary data.</text>
</comment>
<organism evidence="1 2">
    <name type="scientific">Oedothorax gibbosus</name>
    <dbReference type="NCBI Taxonomy" id="931172"/>
    <lineage>
        <taxon>Eukaryota</taxon>
        <taxon>Metazoa</taxon>
        <taxon>Ecdysozoa</taxon>
        <taxon>Arthropoda</taxon>
        <taxon>Chelicerata</taxon>
        <taxon>Arachnida</taxon>
        <taxon>Araneae</taxon>
        <taxon>Araneomorphae</taxon>
        <taxon>Entelegynae</taxon>
        <taxon>Araneoidea</taxon>
        <taxon>Linyphiidae</taxon>
        <taxon>Erigoninae</taxon>
        <taxon>Oedothorax</taxon>
    </lineage>
</organism>
<keyword evidence="2" id="KW-1185">Reference proteome</keyword>
<protein>
    <submittedName>
        <fullName evidence="1">Uncharacterized protein</fullName>
    </submittedName>
</protein>
<name>A0AAV6V185_9ARAC</name>
<dbReference type="AlphaFoldDB" id="A0AAV6V185"/>
<accession>A0AAV6V185</accession>
<sequence>MPFSNSTRKNNFKATHIEETVLNCSTYSPSFLLSNYVSKYLNAVTMEPGKQTTFHFCRRAHPPIPIICR</sequence>
<dbReference type="EMBL" id="JAFNEN010000185">
    <property type="protein sequence ID" value="KAG8190371.1"/>
    <property type="molecule type" value="Genomic_DNA"/>
</dbReference>